<dbReference type="SUPFAM" id="SSF55920">
    <property type="entry name" value="Creatinase/aminopeptidase"/>
    <property type="match status" value="1"/>
</dbReference>
<dbReference type="InterPro" id="IPR007865">
    <property type="entry name" value="Aminopep_P_N"/>
</dbReference>
<organism evidence="9 10">
    <name type="scientific">Alistipes indistinctus YIT 12060</name>
    <dbReference type="NCBI Taxonomy" id="742725"/>
    <lineage>
        <taxon>Bacteria</taxon>
        <taxon>Pseudomonadati</taxon>
        <taxon>Bacteroidota</taxon>
        <taxon>Bacteroidia</taxon>
        <taxon>Bacteroidales</taxon>
        <taxon>Rikenellaceae</taxon>
        <taxon>Alistipes</taxon>
    </lineage>
</organism>
<dbReference type="RefSeq" id="WP_009133580.1">
    <property type="nucleotide sequence ID" value="NZ_CP102250.1"/>
</dbReference>
<dbReference type="PANTHER" id="PTHR43226:SF4">
    <property type="entry name" value="XAA-PRO AMINOPEPTIDASE 3"/>
    <property type="match status" value="1"/>
</dbReference>
<evidence type="ECO:0000256" key="5">
    <source>
        <dbReference type="ARBA" id="ARBA00022723"/>
    </source>
</evidence>
<comment type="cofactor">
    <cofactor evidence="2">
        <name>Mn(2+)</name>
        <dbReference type="ChEBI" id="CHEBI:29035"/>
    </cofactor>
</comment>
<dbReference type="GO" id="GO:0005829">
    <property type="term" value="C:cytosol"/>
    <property type="evidence" value="ECO:0007669"/>
    <property type="project" value="TreeGrafter"/>
</dbReference>
<comment type="similarity">
    <text evidence="3">Belongs to the peptidase M24B family.</text>
</comment>
<dbReference type="SUPFAM" id="SSF53092">
    <property type="entry name" value="Creatinase/prolidase N-terminal domain"/>
    <property type="match status" value="1"/>
</dbReference>
<dbReference type="OrthoDB" id="9806388at2"/>
<evidence type="ECO:0000256" key="2">
    <source>
        <dbReference type="ARBA" id="ARBA00001936"/>
    </source>
</evidence>
<comment type="catalytic activity">
    <reaction evidence="1">
        <text>Release of any N-terminal amino acid, including proline, that is linked to proline, even from a dipeptide or tripeptide.</text>
        <dbReference type="EC" id="3.4.11.9"/>
    </reaction>
</comment>
<name>G5H7X1_9BACT</name>
<dbReference type="Pfam" id="PF05195">
    <property type="entry name" value="AMP_N"/>
    <property type="match status" value="1"/>
</dbReference>
<dbReference type="Gene3D" id="3.40.350.10">
    <property type="entry name" value="Creatinase/prolidase N-terminal domain"/>
    <property type="match status" value="1"/>
</dbReference>
<dbReference type="PATRIC" id="fig|742725.3.peg.824"/>
<dbReference type="STRING" id="742725.HMPREF9450_00774"/>
<evidence type="ECO:0000256" key="7">
    <source>
        <dbReference type="ARBA" id="ARBA00023211"/>
    </source>
</evidence>
<keyword evidence="7" id="KW-0464">Manganese</keyword>
<evidence type="ECO:0000313" key="9">
    <source>
        <dbReference type="EMBL" id="EHB92570.1"/>
    </source>
</evidence>
<evidence type="ECO:0000313" key="10">
    <source>
        <dbReference type="Proteomes" id="UP000006008"/>
    </source>
</evidence>
<dbReference type="InterPro" id="IPR052433">
    <property type="entry name" value="X-Pro_dipept-like"/>
</dbReference>
<evidence type="ECO:0000256" key="1">
    <source>
        <dbReference type="ARBA" id="ARBA00001424"/>
    </source>
</evidence>
<comment type="caution">
    <text evidence="9">The sequence shown here is derived from an EMBL/GenBank/DDBJ whole genome shotgun (WGS) entry which is preliminary data.</text>
</comment>
<evidence type="ECO:0000259" key="8">
    <source>
        <dbReference type="SMART" id="SM01011"/>
    </source>
</evidence>
<accession>G5H7X1</accession>
<evidence type="ECO:0000256" key="4">
    <source>
        <dbReference type="ARBA" id="ARBA00012574"/>
    </source>
</evidence>
<dbReference type="GeneID" id="92816212"/>
<protein>
    <recommendedName>
        <fullName evidence="4">Xaa-Pro aminopeptidase</fullName>
        <ecNumber evidence="4">3.4.11.9</ecNumber>
    </recommendedName>
</protein>
<dbReference type="InterPro" id="IPR000994">
    <property type="entry name" value="Pept_M24"/>
</dbReference>
<dbReference type="InterPro" id="IPR029149">
    <property type="entry name" value="Creatin/AminoP/Spt16_N"/>
</dbReference>
<dbReference type="HOGENOM" id="CLU_017266_1_2_10"/>
<dbReference type="SMART" id="SM01011">
    <property type="entry name" value="AMP_N"/>
    <property type="match status" value="1"/>
</dbReference>
<dbReference type="EC" id="3.4.11.9" evidence="4"/>
<dbReference type="eggNOG" id="COG0006">
    <property type="taxonomic scope" value="Bacteria"/>
</dbReference>
<dbReference type="Pfam" id="PF00557">
    <property type="entry name" value="Peptidase_M24"/>
    <property type="match status" value="1"/>
</dbReference>
<reference evidence="9 10" key="1">
    <citation type="submission" date="2011-08" db="EMBL/GenBank/DDBJ databases">
        <title>The Genome Sequence of Alistipes indistinctus YIT 12060.</title>
        <authorList>
            <consortium name="The Broad Institute Genome Sequencing Platform"/>
            <person name="Earl A."/>
            <person name="Ward D."/>
            <person name="Feldgarden M."/>
            <person name="Gevers D."/>
            <person name="Morotomi M."/>
            <person name="Young S.K."/>
            <person name="Zeng Q."/>
            <person name="Gargeya S."/>
            <person name="Fitzgerald M."/>
            <person name="Haas B."/>
            <person name="Abouelleil A."/>
            <person name="Alvarado L."/>
            <person name="Arachchi H.M."/>
            <person name="Berlin A."/>
            <person name="Brown A."/>
            <person name="Chapman S.B."/>
            <person name="Chen Z."/>
            <person name="Dunbar C."/>
            <person name="Freedman E."/>
            <person name="Gearin G."/>
            <person name="Gellesch M."/>
            <person name="Goldberg J."/>
            <person name="Griggs A."/>
            <person name="Gujja S."/>
            <person name="Heiman D."/>
            <person name="Howarth C."/>
            <person name="Larson L."/>
            <person name="Lui A."/>
            <person name="MacDonald P.J.P."/>
            <person name="Montmayeur A."/>
            <person name="Murphy C."/>
            <person name="Neiman D."/>
            <person name="Pearson M."/>
            <person name="Priest M."/>
            <person name="Roberts A."/>
            <person name="Saif S."/>
            <person name="Shea T."/>
            <person name="Shenoy N."/>
            <person name="Sisk P."/>
            <person name="Stolte C."/>
            <person name="Sykes S."/>
            <person name="Wortman J."/>
            <person name="Nusbaum C."/>
            <person name="Birren B."/>
        </authorList>
    </citation>
    <scope>NUCLEOTIDE SEQUENCE [LARGE SCALE GENOMIC DNA]</scope>
    <source>
        <strain evidence="9 10">YIT 12060</strain>
    </source>
</reference>
<gene>
    <name evidence="9" type="ORF">HMPREF9450_00774</name>
</gene>
<evidence type="ECO:0000256" key="3">
    <source>
        <dbReference type="ARBA" id="ARBA00008766"/>
    </source>
</evidence>
<keyword evidence="10" id="KW-1185">Reference proteome</keyword>
<sequence>MFEAQTYTRRRNELRKRLGGGLILLPGNHESSANYPGNTFPFRQDSTFLYFFGLNHPGYAGVLDADSGEDMLFGEDYTIDDIIWMGPQPSLADQALKAGVTRTAGLNELAETIRTAIAAGRRIHFLPPYRGETTLMLSDLLGIRPDALAQYVSVPLAKTVVALREIKDAEEIAEIERACTIGTKMHLQVMQMCRPGVVEQEIAGAIDGIALQYGAGVSFMSIVSQNGETLHNHYHGNVLEGGRLLLVDAGAETNMNYCSDFTRTIPVNGKFTVRQKDIYDIVLAANSRTFELARPGAFYWQMHNAAARIIADGLKELGLMQGDMEAAVACGAQALFMPHGLGHQMGLDVHDMENIGEKYVGYDDETLRSETPGLSSLRMGKRLAPGMVMTVEPGIYFIPALVEKWEKEGLGGGFINFAKVREYFGFGGIRIEDDMLITPEGNRMLGNRRAPATTNDIEAFMHL</sequence>
<keyword evidence="5" id="KW-0479">Metal-binding</keyword>
<feature type="domain" description="Aminopeptidase P N-terminal" evidence="8">
    <location>
        <begin position="2"/>
        <end position="134"/>
    </location>
</feature>
<dbReference type="GO" id="GO:0006508">
    <property type="term" value="P:proteolysis"/>
    <property type="evidence" value="ECO:0007669"/>
    <property type="project" value="TreeGrafter"/>
</dbReference>
<dbReference type="InterPro" id="IPR036005">
    <property type="entry name" value="Creatinase/aminopeptidase-like"/>
</dbReference>
<dbReference type="Proteomes" id="UP000006008">
    <property type="component" value="Unassembled WGS sequence"/>
</dbReference>
<dbReference type="GO" id="GO:0070006">
    <property type="term" value="F:metalloaminopeptidase activity"/>
    <property type="evidence" value="ECO:0007669"/>
    <property type="project" value="InterPro"/>
</dbReference>
<dbReference type="EMBL" id="ADLD01000009">
    <property type="protein sequence ID" value="EHB92570.1"/>
    <property type="molecule type" value="Genomic_DNA"/>
</dbReference>
<dbReference type="CDD" id="cd01087">
    <property type="entry name" value="Prolidase"/>
    <property type="match status" value="1"/>
</dbReference>
<dbReference type="GO" id="GO:0030145">
    <property type="term" value="F:manganese ion binding"/>
    <property type="evidence" value="ECO:0007669"/>
    <property type="project" value="InterPro"/>
</dbReference>
<evidence type="ECO:0000256" key="6">
    <source>
        <dbReference type="ARBA" id="ARBA00022801"/>
    </source>
</evidence>
<dbReference type="Gene3D" id="3.90.230.10">
    <property type="entry name" value="Creatinase/methionine aminopeptidase superfamily"/>
    <property type="match status" value="1"/>
</dbReference>
<proteinExistence type="inferred from homology"/>
<dbReference type="AlphaFoldDB" id="G5H7X1"/>
<dbReference type="PANTHER" id="PTHR43226">
    <property type="entry name" value="XAA-PRO AMINOPEPTIDASE 3"/>
    <property type="match status" value="1"/>
</dbReference>
<keyword evidence="6" id="KW-0378">Hydrolase</keyword>